<evidence type="ECO:0000313" key="4">
    <source>
        <dbReference type="Proteomes" id="UP000245956"/>
    </source>
</evidence>
<dbReference type="PANTHER" id="PTHR37534">
    <property type="entry name" value="TRANSCRIPTIONAL ACTIVATOR PROTEIN UGA3"/>
    <property type="match status" value="1"/>
</dbReference>
<comment type="subcellular location">
    <subcellularLocation>
        <location evidence="1">Nucleus</location>
    </subcellularLocation>
</comment>
<dbReference type="Proteomes" id="UP000245956">
    <property type="component" value="Unassembled WGS sequence"/>
</dbReference>
<proteinExistence type="predicted"/>
<dbReference type="EMBL" id="LCWV01000056">
    <property type="protein sequence ID" value="PWI64520.1"/>
    <property type="molecule type" value="Genomic_DNA"/>
</dbReference>
<gene>
    <name evidence="3" type="ORF">PCL_09569</name>
</gene>
<dbReference type="InterPro" id="IPR021858">
    <property type="entry name" value="Fun_TF"/>
</dbReference>
<accession>A0A2U3DQJ5</accession>
<dbReference type="GO" id="GO:0003700">
    <property type="term" value="F:DNA-binding transcription factor activity"/>
    <property type="evidence" value="ECO:0007669"/>
    <property type="project" value="TreeGrafter"/>
</dbReference>
<protein>
    <submittedName>
        <fullName evidence="3">Uncharacterized protein</fullName>
    </submittedName>
</protein>
<evidence type="ECO:0000256" key="1">
    <source>
        <dbReference type="ARBA" id="ARBA00004123"/>
    </source>
</evidence>
<name>A0A2U3DQJ5_PURLI</name>
<evidence type="ECO:0000256" key="2">
    <source>
        <dbReference type="ARBA" id="ARBA00023242"/>
    </source>
</evidence>
<evidence type="ECO:0000313" key="3">
    <source>
        <dbReference type="EMBL" id="PWI64520.1"/>
    </source>
</evidence>
<keyword evidence="2" id="KW-0539">Nucleus</keyword>
<dbReference type="GO" id="GO:0005634">
    <property type="term" value="C:nucleus"/>
    <property type="evidence" value="ECO:0007669"/>
    <property type="project" value="UniProtKB-SubCell"/>
</dbReference>
<sequence>MARLNNCSRFLCKSSIDLAASQGAPWPCLGFLAPAYFEFSEDDNRRYLMDHFCRALSPLIVLWEDKGNPFLQLILPLTSGSQAVTAAIYAFASAHLEAIAGLIKLTEKDDLNKNELLAASILLVYYEVLVNANGPNLVHGQLKTVLSVVNTGQARTDPTTAFLERAFHFFDVIVALSSGNPPYCGHPIAGGLTEFLAIDSKGRPTENIDTLLGMTASLWPVIYRLSGLLPLKTQLEAAVCSDETVTAIKLRTRFNSMCAASHIELSGWRPAIPPSTASTREVDTLIQIATERKRLESIMNSAKAYQHSAFVYLYRMIHGRPRGDTAVQHHAHLSLLHCEAAVRNGGPMGSLLWPLFVPACETSNPNDQGLAEQTFASINRRQGMKNIAQSWDIVQSIWQDAETDAKIGVDCGLLPTGNELGEHAHLDDGITQMRGNNIVLG</sequence>
<dbReference type="AlphaFoldDB" id="A0A2U3DQJ5"/>
<organism evidence="3 4">
    <name type="scientific">Purpureocillium lilacinum</name>
    <name type="common">Paecilomyces lilacinus</name>
    <dbReference type="NCBI Taxonomy" id="33203"/>
    <lineage>
        <taxon>Eukaryota</taxon>
        <taxon>Fungi</taxon>
        <taxon>Dikarya</taxon>
        <taxon>Ascomycota</taxon>
        <taxon>Pezizomycotina</taxon>
        <taxon>Sordariomycetes</taxon>
        <taxon>Hypocreomycetidae</taxon>
        <taxon>Hypocreales</taxon>
        <taxon>Ophiocordycipitaceae</taxon>
        <taxon>Purpureocillium</taxon>
    </lineage>
</organism>
<dbReference type="Pfam" id="PF11951">
    <property type="entry name" value="Fungal_trans_2"/>
    <property type="match status" value="1"/>
</dbReference>
<dbReference type="GO" id="GO:0045944">
    <property type="term" value="P:positive regulation of transcription by RNA polymerase II"/>
    <property type="evidence" value="ECO:0007669"/>
    <property type="project" value="TreeGrafter"/>
</dbReference>
<dbReference type="GO" id="GO:0000976">
    <property type="term" value="F:transcription cis-regulatory region binding"/>
    <property type="evidence" value="ECO:0007669"/>
    <property type="project" value="TreeGrafter"/>
</dbReference>
<comment type="caution">
    <text evidence="3">The sequence shown here is derived from an EMBL/GenBank/DDBJ whole genome shotgun (WGS) entry which is preliminary data.</text>
</comment>
<reference evidence="3 4" key="1">
    <citation type="journal article" date="2016" name="Front. Microbiol.">
        <title>Genome and transcriptome sequences reveal the specific parasitism of the nematophagous Purpureocillium lilacinum 36-1.</title>
        <authorList>
            <person name="Xie J."/>
            <person name="Li S."/>
            <person name="Mo C."/>
            <person name="Xiao X."/>
            <person name="Peng D."/>
            <person name="Wang G."/>
            <person name="Xiao Y."/>
        </authorList>
    </citation>
    <scope>NUCLEOTIDE SEQUENCE [LARGE SCALE GENOMIC DNA]</scope>
    <source>
        <strain evidence="3 4">36-1</strain>
    </source>
</reference>
<dbReference type="PANTHER" id="PTHR37534:SF15">
    <property type="entry name" value="ZN(II)2CYS6 TRANSCRIPTION FACTOR (EUROFUNG)"/>
    <property type="match status" value="1"/>
</dbReference>